<organism evidence="11 12">
    <name type="scientific">Paenibacillus gansuensis</name>
    <dbReference type="NCBI Taxonomy" id="306542"/>
    <lineage>
        <taxon>Bacteria</taxon>
        <taxon>Bacillati</taxon>
        <taxon>Bacillota</taxon>
        <taxon>Bacilli</taxon>
        <taxon>Bacillales</taxon>
        <taxon>Paenibacillaceae</taxon>
        <taxon>Paenibacillus</taxon>
    </lineage>
</organism>
<dbReference type="SFLD" id="SFLDS00003">
    <property type="entry name" value="Haloacid_Dehalogenase"/>
    <property type="match status" value="1"/>
</dbReference>
<dbReference type="Gene3D" id="1.10.150.240">
    <property type="entry name" value="Putative phosphatase, domain 2"/>
    <property type="match status" value="1"/>
</dbReference>
<dbReference type="EC" id="5.4.2.6" evidence="9"/>
<dbReference type="SFLD" id="SFLDF00046">
    <property type="entry name" value="beta-phosphoglucomutase"/>
    <property type="match status" value="1"/>
</dbReference>
<dbReference type="InterPro" id="IPR010972">
    <property type="entry name" value="Beta-PGM"/>
</dbReference>
<dbReference type="InterPro" id="IPR006439">
    <property type="entry name" value="HAD-SF_hydro_IA"/>
</dbReference>
<reference evidence="12" key="1">
    <citation type="journal article" date="2019" name="Int. J. Syst. Evol. Microbiol.">
        <title>The Global Catalogue of Microorganisms (GCM) 10K type strain sequencing project: providing services to taxonomists for standard genome sequencing and annotation.</title>
        <authorList>
            <consortium name="The Broad Institute Genomics Platform"/>
            <consortium name="The Broad Institute Genome Sequencing Center for Infectious Disease"/>
            <person name="Wu L."/>
            <person name="Ma J."/>
        </authorList>
    </citation>
    <scope>NUCLEOTIDE SEQUENCE [LARGE SCALE GENOMIC DNA]</scope>
    <source>
        <strain evidence="12">KCTC 3950</strain>
    </source>
</reference>
<dbReference type="InterPro" id="IPR051600">
    <property type="entry name" value="Beta-PGM-like"/>
</dbReference>
<evidence type="ECO:0000256" key="9">
    <source>
        <dbReference type="ARBA" id="ARBA00044968"/>
    </source>
</evidence>
<dbReference type="SFLD" id="SFLDG01129">
    <property type="entry name" value="C1.5:_HAD__Beta-PGM__Phosphata"/>
    <property type="match status" value="1"/>
</dbReference>
<evidence type="ECO:0000256" key="6">
    <source>
        <dbReference type="ARBA" id="ARBA00023235"/>
    </source>
</evidence>
<evidence type="ECO:0000256" key="5">
    <source>
        <dbReference type="ARBA" id="ARBA00022842"/>
    </source>
</evidence>
<evidence type="ECO:0000256" key="7">
    <source>
        <dbReference type="ARBA" id="ARBA00023277"/>
    </source>
</evidence>
<dbReference type="EMBL" id="JBHUME010000007">
    <property type="protein sequence ID" value="MFD2612428.1"/>
    <property type="molecule type" value="Genomic_DNA"/>
</dbReference>
<evidence type="ECO:0000256" key="8">
    <source>
        <dbReference type="ARBA" id="ARBA00044926"/>
    </source>
</evidence>
<sequence length="222" mass="24715">MKSVEAVIFDLDGVITDTAAYHYEAWKELGESIGIAIDEEFNEQLKGVSRMESLERLLRHGNRQDDFTEQEKEKLATRKNEQYKRLIKRVTPDDILPGIKQLLVDIRQDGIKIGMASASKNAFEVVGSLKIAEYFDYIVDSSTVSKGKPDPEIFLKAAEALQVPSSRCIGVEDAEAGIEAIQGAGMFAVGVGKPQLLGKADYLVENTSLLSWPEIKKRYHHS</sequence>
<evidence type="ECO:0000256" key="2">
    <source>
        <dbReference type="ARBA" id="ARBA00006171"/>
    </source>
</evidence>
<protein>
    <recommendedName>
        <fullName evidence="10">Beta-phosphoglucomutase</fullName>
        <ecNumber evidence="9">5.4.2.6</ecNumber>
    </recommendedName>
</protein>
<dbReference type="GO" id="GO:0008801">
    <property type="term" value="F:beta-phosphoglucomutase activity"/>
    <property type="evidence" value="ECO:0007669"/>
    <property type="project" value="UniProtKB-EC"/>
</dbReference>
<evidence type="ECO:0000256" key="3">
    <source>
        <dbReference type="ARBA" id="ARBA00022553"/>
    </source>
</evidence>
<keyword evidence="12" id="KW-1185">Reference proteome</keyword>
<dbReference type="PANTHER" id="PTHR46193">
    <property type="entry name" value="6-PHOSPHOGLUCONATE PHOSPHATASE"/>
    <property type="match status" value="1"/>
</dbReference>
<keyword evidence="5" id="KW-0460">Magnesium</keyword>
<keyword evidence="6 11" id="KW-0413">Isomerase</keyword>
<dbReference type="Gene3D" id="3.40.50.1000">
    <property type="entry name" value="HAD superfamily/HAD-like"/>
    <property type="match status" value="1"/>
</dbReference>
<evidence type="ECO:0000313" key="12">
    <source>
        <dbReference type="Proteomes" id="UP001597541"/>
    </source>
</evidence>
<dbReference type="Proteomes" id="UP001597541">
    <property type="component" value="Unassembled WGS sequence"/>
</dbReference>
<dbReference type="SUPFAM" id="SSF56784">
    <property type="entry name" value="HAD-like"/>
    <property type="match status" value="1"/>
</dbReference>
<name>A0ABW5PB48_9BACL</name>
<dbReference type="InterPro" id="IPR036412">
    <property type="entry name" value="HAD-like_sf"/>
</dbReference>
<keyword evidence="3" id="KW-0597">Phosphoprotein</keyword>
<comment type="caution">
    <text evidence="11">The sequence shown here is derived from an EMBL/GenBank/DDBJ whole genome shotgun (WGS) entry which is preliminary data.</text>
</comment>
<comment type="cofactor">
    <cofactor evidence="1">
        <name>Mg(2+)</name>
        <dbReference type="ChEBI" id="CHEBI:18420"/>
    </cofactor>
</comment>
<dbReference type="InterPro" id="IPR023214">
    <property type="entry name" value="HAD_sf"/>
</dbReference>
<dbReference type="PRINTS" id="PR00413">
    <property type="entry name" value="HADHALOGNASE"/>
</dbReference>
<dbReference type="InterPro" id="IPR010976">
    <property type="entry name" value="B-phosphoglucomutase_hydrolase"/>
</dbReference>
<proteinExistence type="inferred from homology"/>
<accession>A0ABW5PB48</accession>
<keyword evidence="4" id="KW-0479">Metal-binding</keyword>
<dbReference type="RefSeq" id="WP_377601987.1">
    <property type="nucleotide sequence ID" value="NZ_JBHUME010000007.1"/>
</dbReference>
<gene>
    <name evidence="11" type="primary">pgmB</name>
    <name evidence="11" type="ORF">ACFSUF_08345</name>
</gene>
<keyword evidence="7" id="KW-0119">Carbohydrate metabolism</keyword>
<evidence type="ECO:0000256" key="1">
    <source>
        <dbReference type="ARBA" id="ARBA00001946"/>
    </source>
</evidence>
<dbReference type="Pfam" id="PF00702">
    <property type="entry name" value="Hydrolase"/>
    <property type="match status" value="1"/>
</dbReference>
<comment type="similarity">
    <text evidence="2">Belongs to the HAD-like hydrolase superfamily. CbbY/CbbZ/Gph/YieH family.</text>
</comment>
<dbReference type="SFLD" id="SFLDG01135">
    <property type="entry name" value="C1.5.6:_HAD__Beta-PGM__Phospha"/>
    <property type="match status" value="1"/>
</dbReference>
<comment type="catalytic activity">
    <reaction evidence="8">
        <text>beta-D-glucose 1-phosphate = beta-D-glucose 6-phosphate</text>
        <dbReference type="Rhea" id="RHEA:20113"/>
        <dbReference type="ChEBI" id="CHEBI:57684"/>
        <dbReference type="ChEBI" id="CHEBI:58247"/>
        <dbReference type="EC" id="5.4.2.6"/>
    </reaction>
</comment>
<dbReference type="PANTHER" id="PTHR46193:SF18">
    <property type="entry name" value="HEXITOL PHOSPHATASE B"/>
    <property type="match status" value="1"/>
</dbReference>
<dbReference type="NCBIfam" id="TIGR02009">
    <property type="entry name" value="PGMB-YQAB-SF"/>
    <property type="match status" value="1"/>
</dbReference>
<evidence type="ECO:0000313" key="11">
    <source>
        <dbReference type="EMBL" id="MFD2612428.1"/>
    </source>
</evidence>
<dbReference type="InterPro" id="IPR023198">
    <property type="entry name" value="PGP-like_dom2"/>
</dbReference>
<dbReference type="CDD" id="cd02598">
    <property type="entry name" value="HAD_BPGM"/>
    <property type="match status" value="1"/>
</dbReference>
<evidence type="ECO:0000256" key="4">
    <source>
        <dbReference type="ARBA" id="ARBA00022723"/>
    </source>
</evidence>
<dbReference type="NCBIfam" id="TIGR01509">
    <property type="entry name" value="HAD-SF-IA-v3"/>
    <property type="match status" value="1"/>
</dbReference>
<dbReference type="NCBIfam" id="TIGR01549">
    <property type="entry name" value="HAD-SF-IA-v1"/>
    <property type="match status" value="1"/>
</dbReference>
<dbReference type="NCBIfam" id="TIGR01990">
    <property type="entry name" value="bPGM"/>
    <property type="match status" value="1"/>
</dbReference>
<evidence type="ECO:0000256" key="10">
    <source>
        <dbReference type="ARBA" id="ARBA00044991"/>
    </source>
</evidence>